<evidence type="ECO:0000313" key="3">
    <source>
        <dbReference type="EMBL" id="KAJ7222458.1"/>
    </source>
</evidence>
<evidence type="ECO:0000256" key="1">
    <source>
        <dbReference type="SAM" id="MobiDB-lite"/>
    </source>
</evidence>
<feature type="region of interest" description="Disordered" evidence="1">
    <location>
        <begin position="213"/>
        <end position="245"/>
    </location>
</feature>
<protein>
    <submittedName>
        <fullName evidence="3">Uncharacterized protein</fullName>
    </submittedName>
</protein>
<keyword evidence="4" id="KW-1185">Reference proteome</keyword>
<keyword evidence="2" id="KW-0732">Signal</keyword>
<dbReference type="EMBL" id="JARJCW010000007">
    <property type="protein sequence ID" value="KAJ7222458.1"/>
    <property type="molecule type" value="Genomic_DNA"/>
</dbReference>
<comment type="caution">
    <text evidence="3">The sequence shown here is derived from an EMBL/GenBank/DDBJ whole genome shotgun (WGS) entry which is preliminary data.</text>
</comment>
<name>A0AAD7E091_9AGAR</name>
<gene>
    <name evidence="3" type="ORF">GGX14DRAFT_388260</name>
</gene>
<feature type="signal peptide" evidence="2">
    <location>
        <begin position="1"/>
        <end position="21"/>
    </location>
</feature>
<reference evidence="3" key="1">
    <citation type="submission" date="2023-03" db="EMBL/GenBank/DDBJ databases">
        <title>Massive genome expansion in bonnet fungi (Mycena s.s.) driven by repeated elements and novel gene families across ecological guilds.</title>
        <authorList>
            <consortium name="Lawrence Berkeley National Laboratory"/>
            <person name="Harder C.B."/>
            <person name="Miyauchi S."/>
            <person name="Viragh M."/>
            <person name="Kuo A."/>
            <person name="Thoen E."/>
            <person name="Andreopoulos B."/>
            <person name="Lu D."/>
            <person name="Skrede I."/>
            <person name="Drula E."/>
            <person name="Henrissat B."/>
            <person name="Morin E."/>
            <person name="Kohler A."/>
            <person name="Barry K."/>
            <person name="LaButti K."/>
            <person name="Morin E."/>
            <person name="Salamov A."/>
            <person name="Lipzen A."/>
            <person name="Mereny Z."/>
            <person name="Hegedus B."/>
            <person name="Baldrian P."/>
            <person name="Stursova M."/>
            <person name="Weitz H."/>
            <person name="Taylor A."/>
            <person name="Grigoriev I.V."/>
            <person name="Nagy L.G."/>
            <person name="Martin F."/>
            <person name="Kauserud H."/>
        </authorList>
    </citation>
    <scope>NUCLEOTIDE SEQUENCE</scope>
    <source>
        <strain evidence="3">9144</strain>
    </source>
</reference>
<evidence type="ECO:0000313" key="4">
    <source>
        <dbReference type="Proteomes" id="UP001219525"/>
    </source>
</evidence>
<evidence type="ECO:0000256" key="2">
    <source>
        <dbReference type="SAM" id="SignalP"/>
    </source>
</evidence>
<organism evidence="3 4">
    <name type="scientific">Mycena pura</name>
    <dbReference type="NCBI Taxonomy" id="153505"/>
    <lineage>
        <taxon>Eukaryota</taxon>
        <taxon>Fungi</taxon>
        <taxon>Dikarya</taxon>
        <taxon>Basidiomycota</taxon>
        <taxon>Agaricomycotina</taxon>
        <taxon>Agaricomycetes</taxon>
        <taxon>Agaricomycetidae</taxon>
        <taxon>Agaricales</taxon>
        <taxon>Marasmiineae</taxon>
        <taxon>Mycenaceae</taxon>
        <taxon>Mycena</taxon>
    </lineage>
</organism>
<dbReference type="Proteomes" id="UP001219525">
    <property type="component" value="Unassembled WGS sequence"/>
</dbReference>
<accession>A0AAD7E091</accession>
<sequence length="245" mass="26997">MPTLSALLLAFALVFSESAYASPLTPRTVNLQKSPSVTKSLILYRCTRGSELDALRKLGGLPSSQYTSSYAGDFNVQDTFNLYFWDDEDDAGDWCAGIAEQTTNPEGLELAIATYNWTAPDGVRVQRYEQDNNDWATQYVAYNWDKTHTTPDDIQKNNDWIEGPISRVKGPPGSASSYEGLLGFGMQHALVNDKMLSDLKVTNIGSNLAIGQGLGGQQVPRRRSGLARRNDTDFASVPMMQNRNA</sequence>
<dbReference type="AlphaFoldDB" id="A0AAD7E091"/>
<feature type="chain" id="PRO_5042039449" evidence="2">
    <location>
        <begin position="22"/>
        <end position="245"/>
    </location>
</feature>
<proteinExistence type="predicted"/>